<dbReference type="EMBL" id="JABWPM010000025">
    <property type="protein sequence ID" value="NUY98373.1"/>
    <property type="molecule type" value="Genomic_DNA"/>
</dbReference>
<proteinExistence type="predicted"/>
<reference evidence="1 2" key="1">
    <citation type="submission" date="2020-05" db="EMBL/GenBank/DDBJ databases">
        <title>Whole Genome Sequences of Enterobacteriales Associated with the International Space Station.</title>
        <authorList>
            <person name="Bharadwaj A."/>
            <person name="Daudu R."/>
            <person name="Singh N."/>
            <person name="Wood J."/>
            <person name="Debieu M."/>
            <person name="Mason C."/>
            <person name="Wang C."/>
            <person name="Venkateswaran K."/>
        </authorList>
    </citation>
    <scope>NUCLEOTIDE SEQUENCE [LARGE SCALE GENOMIC DNA]</scope>
    <source>
        <strain evidence="1 2">IF5SW-B1</strain>
    </source>
</reference>
<evidence type="ECO:0000313" key="2">
    <source>
        <dbReference type="Proteomes" id="UP000566985"/>
    </source>
</evidence>
<dbReference type="GeneID" id="57347004"/>
<organism evidence="1 2">
    <name type="scientific">Pantoea brenneri</name>
    <dbReference type="NCBI Taxonomy" id="472694"/>
    <lineage>
        <taxon>Bacteria</taxon>
        <taxon>Pseudomonadati</taxon>
        <taxon>Pseudomonadota</taxon>
        <taxon>Gammaproteobacteria</taxon>
        <taxon>Enterobacterales</taxon>
        <taxon>Erwiniaceae</taxon>
        <taxon>Pantoea</taxon>
    </lineage>
</organism>
<name>A0A7Y6TTP1_9GAMM</name>
<sequence length="116" mass="12839">MTRTRYRDVCSDNIQFVLATMPPSDNAQHLDELVRFVTSILLCIHNSPLSPDFAAAQCARSMIFRERGMTAKTRRVLTAIADAKRPEKVVKDLIISINTIETDYGAKIASGLITAA</sequence>
<dbReference type="AlphaFoldDB" id="A0A7Y6TTP1"/>
<gene>
    <name evidence="1" type="ORF">HU668_18110</name>
</gene>
<accession>A0A7Y6TTP1</accession>
<evidence type="ECO:0000313" key="1">
    <source>
        <dbReference type="EMBL" id="NUY98373.1"/>
    </source>
</evidence>
<protein>
    <submittedName>
        <fullName evidence="1">Uncharacterized protein</fullName>
    </submittedName>
</protein>
<dbReference type="Proteomes" id="UP000566985">
    <property type="component" value="Unassembled WGS sequence"/>
</dbReference>
<comment type="caution">
    <text evidence="1">The sequence shown here is derived from an EMBL/GenBank/DDBJ whole genome shotgun (WGS) entry which is preliminary data.</text>
</comment>
<dbReference type="RefSeq" id="WP_069729528.1">
    <property type="nucleotide sequence ID" value="NZ_JABWPE010000025.1"/>
</dbReference>